<proteinExistence type="inferred from homology"/>
<dbReference type="InterPro" id="IPR016024">
    <property type="entry name" value="ARM-type_fold"/>
</dbReference>
<dbReference type="SMART" id="SM01346">
    <property type="entry name" value="DUF3385"/>
    <property type="match status" value="1"/>
</dbReference>
<keyword evidence="1" id="KW-0723">Serine/threonine-protein kinase</keyword>
<dbReference type="InterPro" id="IPR011989">
    <property type="entry name" value="ARM-like"/>
</dbReference>
<evidence type="ECO:0000256" key="1">
    <source>
        <dbReference type="RuleBase" id="RU364109"/>
    </source>
</evidence>
<dbReference type="InterPro" id="IPR024585">
    <property type="entry name" value="mTOR_dom"/>
</dbReference>
<dbReference type="GO" id="GO:0004674">
    <property type="term" value="F:protein serine/threonine kinase activity"/>
    <property type="evidence" value="ECO:0007669"/>
    <property type="project" value="UniProtKB-KW"/>
</dbReference>
<dbReference type="GO" id="GO:0031931">
    <property type="term" value="C:TORC1 complex"/>
    <property type="evidence" value="ECO:0007669"/>
    <property type="project" value="TreeGrafter"/>
</dbReference>
<dbReference type="Gene3D" id="1.25.10.10">
    <property type="entry name" value="Leucine-rich Repeat Variant"/>
    <property type="match status" value="1"/>
</dbReference>
<dbReference type="GO" id="GO:0005737">
    <property type="term" value="C:cytoplasm"/>
    <property type="evidence" value="ECO:0007669"/>
    <property type="project" value="TreeGrafter"/>
</dbReference>
<dbReference type="EMBL" id="OX465081">
    <property type="protein sequence ID" value="CAI9284605.1"/>
    <property type="molecule type" value="Genomic_DNA"/>
</dbReference>
<keyword evidence="1" id="KW-0418">Kinase</keyword>
<dbReference type="AlphaFoldDB" id="A0AA36E7Y1"/>
<feature type="domain" description="Serine/threonine-protein kinase mTOR" evidence="2">
    <location>
        <begin position="158"/>
        <end position="325"/>
    </location>
</feature>
<sequence>MSFIPRVPNSLLPGIRSSRLKDRQKEEHILQSCDEFKNDVALPNSEFNSPLQVTPLFRSMVAGIPSPQFSESMKPLSNISLSNIGFSLHSRPDYLNATVCFSLAAISYNDKLEALEPLVEPVDGVLRIVEALLDGAAATKREVAVATLGQVVQSTCYVIAPYNEYPQLGLLLKLLNSELAWSTRSEVLMVLGMMGAFDPHVHKRNQQSLQGPLGDGTCATNDTGPHIQSSDELPMDFWPSFAALEDYFSTVVISSLIRILRDPYLSSYHQKVVGSLMFIFKSMGLGCVPYLPKVLPDFFHTICTCEDTLKEFITWKLGTLVSIVRQFLHLVEQICMALKDEFRRYVPIILPCCIQVLSDAERCNDYTYVGDILCTLEVFGGTLDEHMHLLLPALIRLFKVDASVDIRRAAIKTLIRLIPRVQVTGHISTLVHHLKLVLDGKNNELRKDVVDALCCLAHALGEDFSIFIPSIHKLLIKHRLRHKEFDHEIEGRLQRRRPLIVASVEAPKSI</sequence>
<dbReference type="GO" id="GO:0005524">
    <property type="term" value="F:ATP binding"/>
    <property type="evidence" value="ECO:0007669"/>
    <property type="project" value="UniProtKB-KW"/>
</dbReference>
<keyword evidence="1" id="KW-0547">Nucleotide-binding</keyword>
<name>A0AA36E7Y1_LACSI</name>
<evidence type="ECO:0000313" key="3">
    <source>
        <dbReference type="EMBL" id="CAI9284605.1"/>
    </source>
</evidence>
<dbReference type="GO" id="GO:0031929">
    <property type="term" value="P:TOR signaling"/>
    <property type="evidence" value="ECO:0007669"/>
    <property type="project" value="TreeGrafter"/>
</dbReference>
<keyword evidence="1" id="KW-0067">ATP-binding</keyword>
<dbReference type="Proteomes" id="UP001177003">
    <property type="component" value="Chromosome 5"/>
</dbReference>
<dbReference type="GO" id="GO:0005634">
    <property type="term" value="C:nucleus"/>
    <property type="evidence" value="ECO:0007669"/>
    <property type="project" value="TreeGrafter"/>
</dbReference>
<dbReference type="Pfam" id="PF11865">
    <property type="entry name" value="mTOR_dom"/>
    <property type="match status" value="1"/>
</dbReference>
<dbReference type="SUPFAM" id="SSF48371">
    <property type="entry name" value="ARM repeat"/>
    <property type="match status" value="1"/>
</dbReference>
<dbReference type="GO" id="GO:0031932">
    <property type="term" value="C:TORC2 complex"/>
    <property type="evidence" value="ECO:0007669"/>
    <property type="project" value="TreeGrafter"/>
</dbReference>
<organism evidence="3 4">
    <name type="scientific">Lactuca saligna</name>
    <name type="common">Willowleaf lettuce</name>
    <dbReference type="NCBI Taxonomy" id="75948"/>
    <lineage>
        <taxon>Eukaryota</taxon>
        <taxon>Viridiplantae</taxon>
        <taxon>Streptophyta</taxon>
        <taxon>Embryophyta</taxon>
        <taxon>Tracheophyta</taxon>
        <taxon>Spermatophyta</taxon>
        <taxon>Magnoliopsida</taxon>
        <taxon>eudicotyledons</taxon>
        <taxon>Gunneridae</taxon>
        <taxon>Pentapetalae</taxon>
        <taxon>asterids</taxon>
        <taxon>campanulids</taxon>
        <taxon>Asterales</taxon>
        <taxon>Asteraceae</taxon>
        <taxon>Cichorioideae</taxon>
        <taxon>Cichorieae</taxon>
        <taxon>Lactucinae</taxon>
        <taxon>Lactuca</taxon>
    </lineage>
</organism>
<accession>A0AA36E7Y1</accession>
<reference evidence="3" key="1">
    <citation type="submission" date="2023-04" db="EMBL/GenBank/DDBJ databases">
        <authorList>
            <person name="Vijverberg K."/>
            <person name="Xiong W."/>
            <person name="Schranz E."/>
        </authorList>
    </citation>
    <scope>NUCLEOTIDE SEQUENCE</scope>
</reference>
<comment type="catalytic activity">
    <reaction evidence="1">
        <text>L-threonyl-[protein] + ATP = O-phospho-L-threonyl-[protein] + ADP + H(+)</text>
        <dbReference type="Rhea" id="RHEA:46608"/>
        <dbReference type="Rhea" id="RHEA-COMP:11060"/>
        <dbReference type="Rhea" id="RHEA-COMP:11605"/>
        <dbReference type="ChEBI" id="CHEBI:15378"/>
        <dbReference type="ChEBI" id="CHEBI:30013"/>
        <dbReference type="ChEBI" id="CHEBI:30616"/>
        <dbReference type="ChEBI" id="CHEBI:61977"/>
        <dbReference type="ChEBI" id="CHEBI:456216"/>
        <dbReference type="EC" id="2.7.11.1"/>
    </reaction>
</comment>
<keyword evidence="4" id="KW-1185">Reference proteome</keyword>
<comment type="similarity">
    <text evidence="1">Belongs to the PI3/PI4-kinase family.</text>
</comment>
<dbReference type="EC" id="2.7.11.1" evidence="1"/>
<dbReference type="InterPro" id="IPR050517">
    <property type="entry name" value="DDR_Repair_Kinase"/>
</dbReference>
<dbReference type="GO" id="GO:0016242">
    <property type="term" value="P:negative regulation of macroautophagy"/>
    <property type="evidence" value="ECO:0007669"/>
    <property type="project" value="TreeGrafter"/>
</dbReference>
<evidence type="ECO:0000259" key="2">
    <source>
        <dbReference type="SMART" id="SM01346"/>
    </source>
</evidence>
<dbReference type="PANTHER" id="PTHR11139">
    <property type="entry name" value="ATAXIA TELANGIECTASIA MUTATED ATM -RELATED"/>
    <property type="match status" value="1"/>
</dbReference>
<dbReference type="PANTHER" id="PTHR11139:SF9">
    <property type="entry name" value="SERINE_THREONINE-PROTEIN KINASE MTOR"/>
    <property type="match status" value="1"/>
</dbReference>
<keyword evidence="1" id="KW-0808">Transferase</keyword>
<evidence type="ECO:0000313" key="4">
    <source>
        <dbReference type="Proteomes" id="UP001177003"/>
    </source>
</evidence>
<gene>
    <name evidence="3" type="ORF">LSALG_LOCUS24123</name>
</gene>
<protein>
    <recommendedName>
        <fullName evidence="1">Serine/threonine-protein kinase TOR</fullName>
        <ecNumber evidence="1">2.7.11.1</ecNumber>
    </recommendedName>
</protein>